<dbReference type="InterPro" id="IPR007948">
    <property type="entry name" value="DUF736"/>
</dbReference>
<reference evidence="1 2" key="1">
    <citation type="submission" date="2014-07" db="EMBL/GenBank/DDBJ databases">
        <title>Tepidicaulis marinum gen. nov., sp. nov., a novel marine bacterium denitrifying nitrate to nitrous oxide strictly under microaerobic conditions.</title>
        <authorList>
            <person name="Takeuchi M."/>
            <person name="Yamagishi T."/>
            <person name="Kamagata Y."/>
            <person name="Oshima K."/>
            <person name="Hattori M."/>
            <person name="Katayama T."/>
            <person name="Hanada S."/>
            <person name="Tamaki H."/>
            <person name="Marumo K."/>
            <person name="Maeda H."/>
            <person name="Nedachi M."/>
            <person name="Iwasaki W."/>
            <person name="Suwa Y."/>
            <person name="Sakata S."/>
        </authorList>
    </citation>
    <scope>NUCLEOTIDE SEQUENCE [LARGE SCALE GENOMIC DNA]</scope>
    <source>
        <strain evidence="1 2">MA2</strain>
    </source>
</reference>
<gene>
    <name evidence="1" type="ORF">M2A_3131</name>
</gene>
<name>A0A081BF14_9HYPH</name>
<dbReference type="AlphaFoldDB" id="A0A081BF14"/>
<dbReference type="Pfam" id="PF05284">
    <property type="entry name" value="DUF736"/>
    <property type="match status" value="1"/>
</dbReference>
<comment type="caution">
    <text evidence="1">The sequence shown here is derived from an EMBL/GenBank/DDBJ whole genome shotgun (WGS) entry which is preliminary data.</text>
</comment>
<keyword evidence="2" id="KW-1185">Reference proteome</keyword>
<protein>
    <submittedName>
        <fullName evidence="1">Conserved protein</fullName>
    </submittedName>
</protein>
<dbReference type="EMBL" id="BBIO01000023">
    <property type="protein sequence ID" value="GAK46632.1"/>
    <property type="molecule type" value="Genomic_DNA"/>
</dbReference>
<accession>A0A081BF14</accession>
<dbReference type="eggNOG" id="COG5489">
    <property type="taxonomic scope" value="Bacteria"/>
</dbReference>
<dbReference type="Proteomes" id="UP000028702">
    <property type="component" value="Unassembled WGS sequence"/>
</dbReference>
<proteinExistence type="predicted"/>
<sequence length="108" mass="11961">MIIAKLKADQNGILRGQLKSLIGSADLVFKPMDAGADYSIRHEGIESEIGAAWAKDKDGKPFWSVRLNDPFLARPVNCALFQSDKEDGVFNLVWNRREGKQDKARSGA</sequence>
<evidence type="ECO:0000313" key="2">
    <source>
        <dbReference type="Proteomes" id="UP000028702"/>
    </source>
</evidence>
<organism evidence="1 2">
    <name type="scientific">Tepidicaulis marinus</name>
    <dbReference type="NCBI Taxonomy" id="1333998"/>
    <lineage>
        <taxon>Bacteria</taxon>
        <taxon>Pseudomonadati</taxon>
        <taxon>Pseudomonadota</taxon>
        <taxon>Alphaproteobacteria</taxon>
        <taxon>Hyphomicrobiales</taxon>
        <taxon>Parvibaculaceae</taxon>
        <taxon>Tepidicaulis</taxon>
    </lineage>
</organism>
<dbReference type="RefSeq" id="WP_052379554.1">
    <property type="nucleotide sequence ID" value="NZ_BBIO01000023.1"/>
</dbReference>
<evidence type="ECO:0000313" key="1">
    <source>
        <dbReference type="EMBL" id="GAK46632.1"/>
    </source>
</evidence>